<dbReference type="OrthoDB" id="425534at2759"/>
<feature type="signal peptide" evidence="3">
    <location>
        <begin position="1"/>
        <end position="21"/>
    </location>
</feature>
<organism evidence="6 7">
    <name type="scientific">Exophiala mesophila</name>
    <name type="common">Black yeast-like fungus</name>
    <dbReference type="NCBI Taxonomy" id="212818"/>
    <lineage>
        <taxon>Eukaryota</taxon>
        <taxon>Fungi</taxon>
        <taxon>Dikarya</taxon>
        <taxon>Ascomycota</taxon>
        <taxon>Pezizomycotina</taxon>
        <taxon>Eurotiomycetes</taxon>
        <taxon>Chaetothyriomycetidae</taxon>
        <taxon>Chaetothyriales</taxon>
        <taxon>Herpotrichiellaceae</taxon>
        <taxon>Exophiala</taxon>
    </lineage>
</organism>
<protein>
    <recommendedName>
        <fullName evidence="8">AB hydrolase-1 domain-containing protein</fullName>
    </recommendedName>
</protein>
<comment type="caution">
    <text evidence="6">The sequence shown here is derived from an EMBL/GenBank/DDBJ whole genome shotgun (WGS) entry which is preliminary data.</text>
</comment>
<proteinExistence type="inferred from homology"/>
<feature type="domain" description="AB hydrolase-1" evidence="4">
    <location>
        <begin position="92"/>
        <end position="250"/>
    </location>
</feature>
<accession>A0A438N432</accession>
<dbReference type="InterPro" id="IPR013595">
    <property type="entry name" value="Pept_S33_TAP-like_C"/>
</dbReference>
<dbReference type="Gene3D" id="3.40.50.1820">
    <property type="entry name" value="alpha/beta hydrolase"/>
    <property type="match status" value="1"/>
</dbReference>
<dbReference type="EMBL" id="NAJM01000022">
    <property type="protein sequence ID" value="RVX70516.1"/>
    <property type="molecule type" value="Genomic_DNA"/>
</dbReference>
<evidence type="ECO:0000256" key="1">
    <source>
        <dbReference type="ARBA" id="ARBA00010088"/>
    </source>
</evidence>
<evidence type="ECO:0008006" key="8">
    <source>
        <dbReference type="Google" id="ProtNLM"/>
    </source>
</evidence>
<dbReference type="AlphaFoldDB" id="A0A438N432"/>
<dbReference type="InterPro" id="IPR051601">
    <property type="entry name" value="Serine_prot/Carboxylest_S33"/>
</dbReference>
<dbReference type="VEuPathDB" id="FungiDB:PV10_09140"/>
<evidence type="ECO:0000256" key="2">
    <source>
        <dbReference type="ARBA" id="ARBA00022801"/>
    </source>
</evidence>
<evidence type="ECO:0000259" key="4">
    <source>
        <dbReference type="Pfam" id="PF00561"/>
    </source>
</evidence>
<dbReference type="SUPFAM" id="SSF53474">
    <property type="entry name" value="alpha/beta-Hydrolases"/>
    <property type="match status" value="1"/>
</dbReference>
<feature type="domain" description="Peptidase S33 tripeptidyl aminopeptidase-like C-terminal" evidence="5">
    <location>
        <begin position="410"/>
        <end position="503"/>
    </location>
</feature>
<feature type="chain" id="PRO_5019561707" description="AB hydrolase-1 domain-containing protein" evidence="3">
    <location>
        <begin position="22"/>
        <end position="559"/>
    </location>
</feature>
<dbReference type="Pfam" id="PF00561">
    <property type="entry name" value="Abhydrolase_1"/>
    <property type="match status" value="1"/>
</dbReference>
<evidence type="ECO:0000259" key="5">
    <source>
        <dbReference type="Pfam" id="PF08386"/>
    </source>
</evidence>
<dbReference type="Proteomes" id="UP000288859">
    <property type="component" value="Unassembled WGS sequence"/>
</dbReference>
<gene>
    <name evidence="6" type="ORF">B0A52_05167</name>
</gene>
<dbReference type="InterPro" id="IPR029058">
    <property type="entry name" value="AB_hydrolase_fold"/>
</dbReference>
<keyword evidence="3" id="KW-0732">Signal</keyword>
<sequence>MQFLSSVLLSAAALVVGVSHAQSYQDGQRPEIGDSQIDWSTNCTSLSAASALPLKCASFQVPLDYVNQDVDNTLALTLVRVDAVKEPVLGSIMFNPGGPGGSGIQYVIGRAQEMLTLTGGQFNLIGFDPRGVNFTLPFTCYNSSSERSAQAPPYTRGNSSDVALGHNFVSAGVSSQHCLRASSDRIGLISTAYVARDMIRIVDALDEDGLLRFWGVSYGTILGATVSAMFPERVDRVVLDSNVNAQQYYTGFDADSNADLDSTLQGFFSGCIQNPSRCALAGNGTTIESLAESIDSLLGNLRQTPWATVSDTSVSFLTYTTVKGYIFDRLYSPSRWPTMARGLQGLLDGNVTAFRETMTSGTATTTPDAIYGIRCGETSMRHDSFEDLRPLLQQVDELSGWGGFDFGTINPIRCSRWLAQAHEVYRGDWQVQTNSPILIVGNSHDPVTPFRSAQNNSETFVGSVLLRHDGYGHGAGAQPSLCTAEAIREYFLHGTLPKAGTVCKPDVPLFSTDTWRDAYEPLSLTDTIASLGKRDENEKRALLTAMLGLTESGHVYENY</sequence>
<reference evidence="6 7" key="1">
    <citation type="submission" date="2017-03" db="EMBL/GenBank/DDBJ databases">
        <title>Genomes of endolithic fungi from Antarctica.</title>
        <authorList>
            <person name="Coleine C."/>
            <person name="Masonjones S."/>
            <person name="Stajich J.E."/>
        </authorList>
    </citation>
    <scope>NUCLEOTIDE SEQUENCE [LARGE SCALE GENOMIC DNA]</scope>
    <source>
        <strain evidence="6 7">CCFEE 6314</strain>
    </source>
</reference>
<keyword evidence="2" id="KW-0378">Hydrolase</keyword>
<name>A0A438N432_EXOME</name>
<evidence type="ECO:0000313" key="6">
    <source>
        <dbReference type="EMBL" id="RVX70516.1"/>
    </source>
</evidence>
<evidence type="ECO:0000313" key="7">
    <source>
        <dbReference type="Proteomes" id="UP000288859"/>
    </source>
</evidence>
<dbReference type="PANTHER" id="PTHR43248:SF25">
    <property type="entry name" value="AB HYDROLASE-1 DOMAIN-CONTAINING PROTEIN-RELATED"/>
    <property type="match status" value="1"/>
</dbReference>
<dbReference type="PANTHER" id="PTHR43248">
    <property type="entry name" value="2-SUCCINYL-6-HYDROXY-2,4-CYCLOHEXADIENE-1-CARBOXYLATE SYNTHASE"/>
    <property type="match status" value="1"/>
</dbReference>
<dbReference type="Pfam" id="PF08386">
    <property type="entry name" value="Abhydrolase_4"/>
    <property type="match status" value="1"/>
</dbReference>
<dbReference type="GO" id="GO:0016787">
    <property type="term" value="F:hydrolase activity"/>
    <property type="evidence" value="ECO:0007669"/>
    <property type="project" value="UniProtKB-KW"/>
</dbReference>
<evidence type="ECO:0000256" key="3">
    <source>
        <dbReference type="SAM" id="SignalP"/>
    </source>
</evidence>
<dbReference type="InterPro" id="IPR000073">
    <property type="entry name" value="AB_hydrolase_1"/>
</dbReference>
<comment type="similarity">
    <text evidence="1">Belongs to the peptidase S33 family.</text>
</comment>